<dbReference type="Proteomes" id="UP001159364">
    <property type="component" value="Linkage Group LG04"/>
</dbReference>
<comment type="caution">
    <text evidence="2">The sequence shown here is derived from an EMBL/GenBank/DDBJ whole genome shotgun (WGS) entry which is preliminary data.</text>
</comment>
<reference evidence="2 3" key="1">
    <citation type="submission" date="2021-09" db="EMBL/GenBank/DDBJ databases">
        <title>Genomic insights and catalytic innovation underlie evolution of tropane alkaloids biosynthesis.</title>
        <authorList>
            <person name="Wang Y.-J."/>
            <person name="Tian T."/>
            <person name="Huang J.-P."/>
            <person name="Huang S.-X."/>
        </authorList>
    </citation>
    <scope>NUCLEOTIDE SEQUENCE [LARGE SCALE GENOMIC DNA]</scope>
    <source>
        <strain evidence="2">KIB-2018</strain>
        <tissue evidence="2">Leaf</tissue>
    </source>
</reference>
<name>A0AAV8TKM9_9ROSI</name>
<accession>A0AAV8TKM9</accession>
<evidence type="ECO:0000313" key="2">
    <source>
        <dbReference type="EMBL" id="KAJ8766850.1"/>
    </source>
</evidence>
<organism evidence="2 3">
    <name type="scientific">Erythroxylum novogranatense</name>
    <dbReference type="NCBI Taxonomy" id="1862640"/>
    <lineage>
        <taxon>Eukaryota</taxon>
        <taxon>Viridiplantae</taxon>
        <taxon>Streptophyta</taxon>
        <taxon>Embryophyta</taxon>
        <taxon>Tracheophyta</taxon>
        <taxon>Spermatophyta</taxon>
        <taxon>Magnoliopsida</taxon>
        <taxon>eudicotyledons</taxon>
        <taxon>Gunneridae</taxon>
        <taxon>Pentapetalae</taxon>
        <taxon>rosids</taxon>
        <taxon>fabids</taxon>
        <taxon>Malpighiales</taxon>
        <taxon>Erythroxylaceae</taxon>
        <taxon>Erythroxylum</taxon>
    </lineage>
</organism>
<feature type="compositionally biased region" description="Basic residues" evidence="1">
    <location>
        <begin position="95"/>
        <end position="108"/>
    </location>
</feature>
<keyword evidence="3" id="KW-1185">Reference proteome</keyword>
<dbReference type="AlphaFoldDB" id="A0AAV8TKM9"/>
<sequence>MVSVITGEAIVGVTKDMAMIDSSTNFKEDIFGLWLVAQHPQRRIVRSKSSSISQEKTISNTITENRWRIEWLARWILVGLSKRISSVSGPVGSKGKGKKPMVVKRVKRSSSEKSQFQPEPVISRPLSESPMIVTRRKEALEVGQSSGPNVEGMVSNVSNQVLVVDSQVPHILSVEMPVLSVLDNVGDRVVAKFVSIKPKPPNPVAGDVIVGETTMVLSIALAPKVSCAVDDVVLSMTDDDTSDDHGDCGGCCRSQSLPKKL</sequence>
<protein>
    <submittedName>
        <fullName evidence="2">Uncharacterized protein</fullName>
    </submittedName>
</protein>
<evidence type="ECO:0000256" key="1">
    <source>
        <dbReference type="SAM" id="MobiDB-lite"/>
    </source>
</evidence>
<dbReference type="EMBL" id="JAIWQS010000004">
    <property type="protein sequence ID" value="KAJ8766850.1"/>
    <property type="molecule type" value="Genomic_DNA"/>
</dbReference>
<gene>
    <name evidence="2" type="ORF">K2173_009151</name>
</gene>
<proteinExistence type="predicted"/>
<feature type="region of interest" description="Disordered" evidence="1">
    <location>
        <begin position="89"/>
        <end position="119"/>
    </location>
</feature>
<evidence type="ECO:0000313" key="3">
    <source>
        <dbReference type="Proteomes" id="UP001159364"/>
    </source>
</evidence>